<feature type="chain" id="PRO_5038552341" evidence="1">
    <location>
        <begin position="23"/>
        <end position="1012"/>
    </location>
</feature>
<dbReference type="EMBL" id="QGTX01000001">
    <property type="protein sequence ID" value="PWW22929.1"/>
    <property type="molecule type" value="Genomic_DNA"/>
</dbReference>
<dbReference type="Pfam" id="PF08310">
    <property type="entry name" value="LGFP"/>
    <property type="match status" value="13"/>
</dbReference>
<dbReference type="Proteomes" id="UP000246661">
    <property type="component" value="Unassembled WGS sequence"/>
</dbReference>
<dbReference type="RefSeq" id="WP_245900329.1">
    <property type="nucleotide sequence ID" value="NZ_QGTX01000001.1"/>
</dbReference>
<protein>
    <submittedName>
        <fullName evidence="2">Uncharacterized protein with LGFP repeats</fullName>
    </submittedName>
</protein>
<reference evidence="3" key="1">
    <citation type="submission" date="2018-05" db="EMBL/GenBank/DDBJ databases">
        <authorList>
            <person name="Klenk H.-P."/>
            <person name="Huntemann M."/>
            <person name="Clum A."/>
            <person name="Pillay M."/>
            <person name="Palaniappan K."/>
            <person name="Varghese N."/>
            <person name="Mikhailova N."/>
            <person name="Stamatis D."/>
            <person name="Reddy T."/>
            <person name="Daum C."/>
            <person name="Shapiro N."/>
            <person name="Ivanova N."/>
            <person name="Kyrpides N."/>
            <person name="Woyke T."/>
        </authorList>
    </citation>
    <scope>NUCLEOTIDE SEQUENCE [LARGE SCALE GENOMIC DNA]</scope>
    <source>
        <strain evidence="3">DSM 45417</strain>
    </source>
</reference>
<comment type="caution">
    <text evidence="2">The sequence shown here is derived from an EMBL/GenBank/DDBJ whole genome shotgun (WGS) entry which is preliminary data.</text>
</comment>
<evidence type="ECO:0000313" key="2">
    <source>
        <dbReference type="EMBL" id="PWW22929.1"/>
    </source>
</evidence>
<evidence type="ECO:0000313" key="3">
    <source>
        <dbReference type="Proteomes" id="UP000246661"/>
    </source>
</evidence>
<name>A0A317QIN5_9ACTN</name>
<proteinExistence type="predicted"/>
<feature type="signal peptide" evidence="1">
    <location>
        <begin position="1"/>
        <end position="22"/>
    </location>
</feature>
<dbReference type="AlphaFoldDB" id="A0A317QIN5"/>
<keyword evidence="3" id="KW-1185">Reference proteome</keyword>
<gene>
    <name evidence="2" type="ORF">JD79_02092</name>
</gene>
<keyword evidence="1" id="KW-0732">Signal</keyword>
<sequence length="1012" mass="105649">MRRLRLVLVGLFVCAVAVGIGASAPTESSTDLETVADLSRFNPGNIISDGAFYDSSTMSVQSIQSFLERNGSGLRSYRMDTWSRSGDSRCGAYAGAAQETAATIVYKVGQACGINPQVLLVMLQKEQGLISAATPTYDQLRKAMGYGCPDTPAGCDATYNGFYNQVYMAARQFKNYRANPTRYGYVAGRTNSIGYQVAPADPTRFNHMDRDCGRASVYIENQATAGLYNYTPYVPNSAALAAGYGKGDACSAYGNRNFYNYFVDWFGSPQSAGAAAIWERNVALKAAGVDLGPALNDVWCDQPNGGCRQRYTYGDIYWSQATGAHAVRGAILAKYYAMGGPAYMGYPVAEEGQDRNASGVYYSNFQDGDVVWSQATGAHVVRGAILRAWQAVGAAGGYLGLPTGDHVGAAGGGAVTDFQRGSIYWSQATGARAVRGAILAKYREAGGPAALGYPVAEEGQDRNAPGVYYSNFQDGDVVWSQATGAHVVRGAILRAWQAVGAAGGYLGLPTGDHVGAAGGGAVTDFQRGSIYWSQATGARAVRGAILAKYREAGGPAALGYPVAEEGQDRNAPGVYYSNFQDGDVVWSQATGAHVVRGAILRAWQAVGAAGGYLGLPTGDHVGAAGGGAVTDFQRGSIYWSQATGARAVRGAILAKYREAGGPAFLGYPVGEEGRDRFASGVYYSNFQGGDVVWSQATGAHFVRGGILWYWQNVGASGGFLGAPTADEQALPDGGYVSDFQGGSIYWSQATSMRIVRGPALERYRELGGPASLLGYPTRDTAAAGPGGSVTGFQGGDLAWSQATGAHFVRGGILWSWQQAGGATGVLGYPTADEQALPDGGYVSDFQGGSIYWSQATSMRTVRGPALERYRELGGPASPLGYPTRDTAAVPGTGGTVTGFRNGDIAWSQATGAHVLRGDVLTAWQRAGGATGVLGLPTTDETVAPGGAGSVVDFQGGSVYSSAATGAHWVRTAVNSAYLDAGGTTSSYGYPVSDTYAHNGLQRVDFQGGSLSR</sequence>
<organism evidence="2 3">
    <name type="scientific">Geodermatophilus normandii</name>
    <dbReference type="NCBI Taxonomy" id="1137989"/>
    <lineage>
        <taxon>Bacteria</taxon>
        <taxon>Bacillati</taxon>
        <taxon>Actinomycetota</taxon>
        <taxon>Actinomycetes</taxon>
        <taxon>Geodermatophilales</taxon>
        <taxon>Geodermatophilaceae</taxon>
        <taxon>Geodermatophilus</taxon>
    </lineage>
</organism>
<evidence type="ECO:0000256" key="1">
    <source>
        <dbReference type="SAM" id="SignalP"/>
    </source>
</evidence>
<accession>A0A317QIN5</accession>
<dbReference type="InterPro" id="IPR013207">
    <property type="entry name" value="LGFP"/>
</dbReference>